<evidence type="ECO:0000256" key="1">
    <source>
        <dbReference type="SAM" id="MobiDB-lite"/>
    </source>
</evidence>
<evidence type="ECO:0000259" key="2">
    <source>
        <dbReference type="Pfam" id="PF21722"/>
    </source>
</evidence>
<dbReference type="OrthoDB" id="9863744at2"/>
<proteinExistence type="predicted"/>
<dbReference type="RefSeq" id="WP_146488587.1">
    <property type="nucleotide sequence ID" value="NZ_VIGX01000015.1"/>
</dbReference>
<dbReference type="Pfam" id="PF21722">
    <property type="entry name" value="Gly_rich_2"/>
    <property type="match status" value="1"/>
</dbReference>
<dbReference type="Proteomes" id="UP000319375">
    <property type="component" value="Unassembled WGS sequence"/>
</dbReference>
<dbReference type="AlphaFoldDB" id="A0A5C5RXQ1"/>
<feature type="compositionally biased region" description="Gly residues" evidence="1">
    <location>
        <begin position="219"/>
        <end position="242"/>
    </location>
</feature>
<gene>
    <name evidence="3" type="ORF">FK530_19190</name>
</gene>
<feature type="region of interest" description="Disordered" evidence="1">
    <location>
        <begin position="1"/>
        <end position="31"/>
    </location>
</feature>
<evidence type="ECO:0000313" key="3">
    <source>
        <dbReference type="EMBL" id="TWS27273.1"/>
    </source>
</evidence>
<sequence>MPWTPTPTPPVDPVRQGWSPTGPAVPIPDVQQGWTPELWRTVGPLTGEGTLVIAAHTYRPFITTSFTGTGTLAATGYTRWYQTGPQLSGAGTLATNAYAETYQDADLGGGGTLTGPTPSTPARGPQSQSGAGTWSAPWWARYCDVILVGGGASGQTGNGALGGAGKGGNPGVWATTTVDLGQFHGAWSITLAIGTGGPQAANSDLAAPNPGAASTASWTGGGSLSGAGGSGTVASGQNGGAPGNQTYQGVTYTGGAGGTGNAGSGTAPGGAGAGGNGGIFGSRTRGGPGGNGGAWLVFRQN</sequence>
<accession>A0A5C5RXQ1</accession>
<feature type="region of interest" description="Disordered" evidence="1">
    <location>
        <begin position="107"/>
        <end position="133"/>
    </location>
</feature>
<organism evidence="3 4">
    <name type="scientific">Tsukamurella conjunctivitidis</name>
    <dbReference type="NCBI Taxonomy" id="2592068"/>
    <lineage>
        <taxon>Bacteria</taxon>
        <taxon>Bacillati</taxon>
        <taxon>Actinomycetota</taxon>
        <taxon>Actinomycetes</taxon>
        <taxon>Mycobacteriales</taxon>
        <taxon>Tsukamurellaceae</taxon>
        <taxon>Tsukamurella</taxon>
    </lineage>
</organism>
<evidence type="ECO:0000313" key="4">
    <source>
        <dbReference type="Proteomes" id="UP000319375"/>
    </source>
</evidence>
<feature type="compositionally biased region" description="Pro residues" evidence="1">
    <location>
        <begin position="1"/>
        <end position="12"/>
    </location>
</feature>
<name>A0A5C5RXQ1_9ACTN</name>
<keyword evidence="4" id="KW-1185">Reference proteome</keyword>
<reference evidence="3 4" key="1">
    <citation type="submission" date="2019-06" db="EMBL/GenBank/DDBJ databases">
        <title>Tsukamurella conjunctivitidis sp. nov., Tsukamurella assacharolytica sp. nov. and Tsukamurella sputae sp. nov. isolated from patients with conjunctivitis, bacteraemia (lymphoma) and respiratory infection (sputum) in Hong Kong.</title>
        <authorList>
            <person name="Teng J.L.L."/>
            <person name="Lee H.H."/>
            <person name="Fong J.Y.H."/>
            <person name="Fok K.M.N."/>
            <person name="Lau S.K.P."/>
            <person name="Woo P.C.Y."/>
        </authorList>
    </citation>
    <scope>NUCLEOTIDE SEQUENCE [LARGE SCALE GENOMIC DNA]</scope>
    <source>
        <strain evidence="3 4">HKU72</strain>
    </source>
</reference>
<protein>
    <recommendedName>
        <fullName evidence="2">Glycine-rich domain-containing protein</fullName>
    </recommendedName>
</protein>
<comment type="caution">
    <text evidence="3">The sequence shown here is derived from an EMBL/GenBank/DDBJ whole genome shotgun (WGS) entry which is preliminary data.</text>
</comment>
<dbReference type="EMBL" id="VIGX01000015">
    <property type="protein sequence ID" value="TWS27273.1"/>
    <property type="molecule type" value="Genomic_DNA"/>
</dbReference>
<feature type="region of interest" description="Disordered" evidence="1">
    <location>
        <begin position="202"/>
        <end position="246"/>
    </location>
</feature>
<feature type="domain" description="Glycine-rich" evidence="2">
    <location>
        <begin position="129"/>
        <end position="298"/>
    </location>
</feature>
<dbReference type="InterPro" id="IPR049304">
    <property type="entry name" value="Gly_rich_dom"/>
</dbReference>